<dbReference type="Pfam" id="PF03190">
    <property type="entry name" value="Thioredox_DsbH"/>
    <property type="match status" value="1"/>
</dbReference>
<organism evidence="2 3">
    <name type="scientific">Rhodocyclus tenuis</name>
    <name type="common">Rhodospirillum tenue</name>
    <dbReference type="NCBI Taxonomy" id="1066"/>
    <lineage>
        <taxon>Bacteria</taxon>
        <taxon>Pseudomonadati</taxon>
        <taxon>Pseudomonadota</taxon>
        <taxon>Betaproteobacteria</taxon>
        <taxon>Rhodocyclales</taxon>
        <taxon>Rhodocyclaceae</taxon>
        <taxon>Rhodocyclus</taxon>
    </lineage>
</organism>
<reference evidence="2 3" key="1">
    <citation type="submission" date="2020-08" db="EMBL/GenBank/DDBJ databases">
        <title>Genome sequencing of Purple Non-Sulfur Bacteria from various extreme environments.</title>
        <authorList>
            <person name="Mayer M."/>
        </authorList>
    </citation>
    <scope>NUCLEOTIDE SEQUENCE [LARGE SCALE GENOMIC DNA]</scope>
    <source>
        <strain evidence="2 3">2761</strain>
    </source>
</reference>
<feature type="domain" description="Spermatogenesis-associated protein 20-like TRX" evidence="1">
    <location>
        <begin position="3"/>
        <end position="164"/>
    </location>
</feature>
<dbReference type="InterPro" id="IPR008928">
    <property type="entry name" value="6-hairpin_glycosidase_sf"/>
</dbReference>
<name>A0A840FWC9_RHOTE</name>
<accession>A0A840FWC9</accession>
<dbReference type="CDD" id="cd02955">
    <property type="entry name" value="SSP411"/>
    <property type="match status" value="1"/>
</dbReference>
<dbReference type="RefSeq" id="WP_153115936.1">
    <property type="nucleotide sequence ID" value="NZ_JACIGE010000002.1"/>
</dbReference>
<protein>
    <recommendedName>
        <fullName evidence="1">Spermatogenesis-associated protein 20-like TRX domain-containing protein</fullName>
    </recommendedName>
</protein>
<dbReference type="PIRSF" id="PIRSF006402">
    <property type="entry name" value="UCP006402_thioredoxin"/>
    <property type="match status" value="1"/>
</dbReference>
<dbReference type="Proteomes" id="UP000587070">
    <property type="component" value="Unassembled WGS sequence"/>
</dbReference>
<evidence type="ECO:0000313" key="2">
    <source>
        <dbReference type="EMBL" id="MBB4246397.1"/>
    </source>
</evidence>
<dbReference type="Gene3D" id="3.40.30.10">
    <property type="entry name" value="Glutaredoxin"/>
    <property type="match status" value="1"/>
</dbReference>
<dbReference type="InterPro" id="IPR024705">
    <property type="entry name" value="Ssp411"/>
</dbReference>
<evidence type="ECO:0000259" key="1">
    <source>
        <dbReference type="Pfam" id="PF03190"/>
    </source>
</evidence>
<proteinExistence type="predicted"/>
<gene>
    <name evidence="2" type="ORF">GGD90_000754</name>
</gene>
<dbReference type="InterPro" id="IPR036249">
    <property type="entry name" value="Thioredoxin-like_sf"/>
</dbReference>
<comment type="caution">
    <text evidence="2">The sequence shown here is derived from an EMBL/GenBank/DDBJ whole genome shotgun (WGS) entry which is preliminary data.</text>
</comment>
<dbReference type="InterPro" id="IPR004879">
    <property type="entry name" value="Ssp411-like_TRX"/>
</dbReference>
<dbReference type="PANTHER" id="PTHR42899:SF1">
    <property type="entry name" value="SPERMATOGENESIS-ASSOCIATED PROTEIN 20"/>
    <property type="match status" value="1"/>
</dbReference>
<sequence length="721" mass="78778">MSKRLSRETSPYLRQHADNPVDWHPWSAAALALARAEDRPILLSIGYSACHWCHVMAHESFADEATAALMNAHFVNIKVDREERPDLDQIYQTAHQMLTGRAGGWPLTLFLTPTGVPFFGGTYFPPAPRHGLPAFGELLLAVADAWQQRRGEIEAQNRELTRALAQTVSKGATAAADFVSDPLALAVAELAANFDAQDGGFGPAPKFPHANDLDLLLRVGTPEALTMATTTLTRMAEGGLFDQIGGGFCRYSVDERWEIPHFEKMLYDNAQLLRVYADAWTLTGDARYRDVVEATAAWVLREMQSPSGAYYASLDADSEGGEGAFYVWQRAEFAAALSATEAAVASAHWGLDAPANFTDEEGQRRWHLKVAQPLGEVAAAQGLSPAQCRELLASAREKLFAVRSRRPPPARDEKILAGWNALMIEGMAHAGRVCGRPDWVDSARRALACVRRELWRDGRLYASCRDDAVSLAGGTPAAPDAAASQAPNKAGLLNAYLDDHAFLLAAILELLQDEFVASDLDFAVDLADELVDAFADVGMPPAAQVALVADSGNPYRGFFFTRHDHEPLIHRPKPGHDNATPSGNAVAARALLRLGQVTGETRWQAAVEGVVSLFHNEATRSPAGFASWLMALEEFRQPPRRVVLRGPQTGFAPWKSALSSRYLDDLMVVFLRNGERDLPPPLRLPESDHVNAWVCTRVTCLPPVSTPESLIKELFKAGELK</sequence>
<dbReference type="SUPFAM" id="SSF48208">
    <property type="entry name" value="Six-hairpin glycosidases"/>
    <property type="match status" value="1"/>
</dbReference>
<keyword evidence="3" id="KW-1185">Reference proteome</keyword>
<dbReference type="AlphaFoldDB" id="A0A840FWC9"/>
<dbReference type="OrthoDB" id="9762614at2"/>
<dbReference type="EMBL" id="JACIGE010000002">
    <property type="protein sequence ID" value="MBB4246397.1"/>
    <property type="molecule type" value="Genomic_DNA"/>
</dbReference>
<dbReference type="PANTHER" id="PTHR42899">
    <property type="entry name" value="SPERMATOGENESIS-ASSOCIATED PROTEIN 20"/>
    <property type="match status" value="1"/>
</dbReference>
<dbReference type="GO" id="GO:0005975">
    <property type="term" value="P:carbohydrate metabolic process"/>
    <property type="evidence" value="ECO:0007669"/>
    <property type="project" value="InterPro"/>
</dbReference>
<evidence type="ECO:0000313" key="3">
    <source>
        <dbReference type="Proteomes" id="UP000587070"/>
    </source>
</evidence>
<dbReference type="SUPFAM" id="SSF52833">
    <property type="entry name" value="Thioredoxin-like"/>
    <property type="match status" value="1"/>
</dbReference>